<dbReference type="SUPFAM" id="SSF161070">
    <property type="entry name" value="SNF-like"/>
    <property type="match status" value="1"/>
</dbReference>
<evidence type="ECO:0000256" key="1">
    <source>
        <dbReference type="ARBA" id="ARBA00004141"/>
    </source>
</evidence>
<evidence type="ECO:0000313" key="8">
    <source>
        <dbReference type="Proteomes" id="UP001597262"/>
    </source>
</evidence>
<keyword evidence="5 6" id="KW-0472">Membrane</keyword>
<gene>
    <name evidence="7" type="ORF">ACFQ3W_23475</name>
</gene>
<dbReference type="InterPro" id="IPR000175">
    <property type="entry name" value="Na/ntran_symport"/>
</dbReference>
<comment type="caution">
    <text evidence="7">The sequence shown here is derived from an EMBL/GenBank/DDBJ whole genome shotgun (WGS) entry which is preliminary data.</text>
</comment>
<evidence type="ECO:0000256" key="2">
    <source>
        <dbReference type="ARBA" id="ARBA00022448"/>
    </source>
</evidence>
<accession>A0ABW3S3S8</accession>
<feature type="transmembrane region" description="Helical" evidence="6">
    <location>
        <begin position="38"/>
        <end position="59"/>
    </location>
</feature>
<evidence type="ECO:0000256" key="5">
    <source>
        <dbReference type="ARBA" id="ARBA00023136"/>
    </source>
</evidence>
<keyword evidence="2" id="KW-0813">Transport</keyword>
<organism evidence="7 8">
    <name type="scientific">Paenibacillus puldeungensis</name>
    <dbReference type="NCBI Taxonomy" id="696536"/>
    <lineage>
        <taxon>Bacteria</taxon>
        <taxon>Bacillati</taxon>
        <taxon>Bacillota</taxon>
        <taxon>Bacilli</taxon>
        <taxon>Bacillales</taxon>
        <taxon>Paenibacillaceae</taxon>
        <taxon>Paenibacillus</taxon>
    </lineage>
</organism>
<feature type="transmembrane region" description="Helical" evidence="6">
    <location>
        <begin position="108"/>
        <end position="126"/>
    </location>
</feature>
<feature type="transmembrane region" description="Helical" evidence="6">
    <location>
        <begin position="6"/>
        <end position="26"/>
    </location>
</feature>
<evidence type="ECO:0000313" key="7">
    <source>
        <dbReference type="EMBL" id="MFD1179234.1"/>
    </source>
</evidence>
<keyword evidence="3 6" id="KW-0812">Transmembrane</keyword>
<evidence type="ECO:0000256" key="6">
    <source>
        <dbReference type="SAM" id="Phobius"/>
    </source>
</evidence>
<dbReference type="InterPro" id="IPR037272">
    <property type="entry name" value="SNS_sf"/>
</dbReference>
<evidence type="ECO:0000256" key="4">
    <source>
        <dbReference type="ARBA" id="ARBA00022989"/>
    </source>
</evidence>
<dbReference type="EMBL" id="JBHTLM010000027">
    <property type="protein sequence ID" value="MFD1179234.1"/>
    <property type="molecule type" value="Genomic_DNA"/>
</dbReference>
<keyword evidence="4 6" id="KW-1133">Transmembrane helix</keyword>
<dbReference type="Proteomes" id="UP001597262">
    <property type="component" value="Unassembled WGS sequence"/>
</dbReference>
<comment type="subcellular location">
    <subcellularLocation>
        <location evidence="1">Membrane</location>
        <topology evidence="1">Multi-pass membrane protein</topology>
    </subcellularLocation>
</comment>
<dbReference type="PANTHER" id="PTHR42948">
    <property type="entry name" value="TRANSPORTER"/>
    <property type="match status" value="1"/>
</dbReference>
<dbReference type="PANTHER" id="PTHR42948:SF1">
    <property type="entry name" value="TRANSPORTER"/>
    <property type="match status" value="1"/>
</dbReference>
<sequence length="131" mass="14805">MSGQYGGAAFLLLFIVCLLAVGLPVLLAKAFFDWMDFLASNVLLPLGGLIVTIFAGYAWKRASEEARLTGGWNRVWMFLLRYVALILVLFVFLHTSGLIQFQIKKRELRILSALALALICCLRPFYLKEFQ</sequence>
<evidence type="ECO:0000256" key="3">
    <source>
        <dbReference type="ARBA" id="ARBA00022692"/>
    </source>
</evidence>
<keyword evidence="8" id="KW-1185">Reference proteome</keyword>
<feature type="transmembrane region" description="Helical" evidence="6">
    <location>
        <begin position="79"/>
        <end position="101"/>
    </location>
</feature>
<protein>
    <submittedName>
        <fullName evidence="7">Uncharacterized protein</fullName>
    </submittedName>
</protein>
<reference evidence="8" key="1">
    <citation type="journal article" date="2019" name="Int. J. Syst. Evol. Microbiol.">
        <title>The Global Catalogue of Microorganisms (GCM) 10K type strain sequencing project: providing services to taxonomists for standard genome sequencing and annotation.</title>
        <authorList>
            <consortium name="The Broad Institute Genomics Platform"/>
            <consortium name="The Broad Institute Genome Sequencing Center for Infectious Disease"/>
            <person name="Wu L."/>
            <person name="Ma J."/>
        </authorList>
    </citation>
    <scope>NUCLEOTIDE SEQUENCE [LARGE SCALE GENOMIC DNA]</scope>
    <source>
        <strain evidence="8">CCUG 59189</strain>
    </source>
</reference>
<name>A0ABW3S3S8_9BACL</name>
<proteinExistence type="predicted"/>
<dbReference type="RefSeq" id="WP_379321662.1">
    <property type="nucleotide sequence ID" value="NZ_JBHTLM010000027.1"/>
</dbReference>